<dbReference type="Pfam" id="PF09335">
    <property type="entry name" value="VTT_dom"/>
    <property type="match status" value="1"/>
</dbReference>
<evidence type="ECO:0000256" key="3">
    <source>
        <dbReference type="ARBA" id="ARBA00022692"/>
    </source>
</evidence>
<feature type="transmembrane region" description="Helical" evidence="6">
    <location>
        <begin position="120"/>
        <end position="144"/>
    </location>
</feature>
<keyword evidence="5 6" id="KW-0472">Membrane</keyword>
<keyword evidence="2 6" id="KW-1003">Cell membrane</keyword>
<gene>
    <name evidence="8" type="ORF">DFP98_113154</name>
</gene>
<feature type="transmembrane region" description="Helical" evidence="6">
    <location>
        <begin position="183"/>
        <end position="204"/>
    </location>
</feature>
<keyword evidence="3 6" id="KW-0812">Transmembrane</keyword>
<feature type="domain" description="VTT" evidence="7">
    <location>
        <begin position="54"/>
        <end position="173"/>
    </location>
</feature>
<evidence type="ECO:0000259" key="7">
    <source>
        <dbReference type="Pfam" id="PF09335"/>
    </source>
</evidence>
<dbReference type="Proteomes" id="UP000256977">
    <property type="component" value="Unassembled WGS sequence"/>
</dbReference>
<evidence type="ECO:0000256" key="1">
    <source>
        <dbReference type="ARBA" id="ARBA00004651"/>
    </source>
</evidence>
<dbReference type="PANTHER" id="PTHR12677">
    <property type="entry name" value="GOLGI APPARATUS MEMBRANE PROTEIN TVP38-RELATED"/>
    <property type="match status" value="1"/>
</dbReference>
<name>A0A3D9JPZ0_9BACL</name>
<feature type="transmembrane region" description="Helical" evidence="6">
    <location>
        <begin position="151"/>
        <end position="171"/>
    </location>
</feature>
<evidence type="ECO:0000313" key="8">
    <source>
        <dbReference type="EMBL" id="RED76094.1"/>
    </source>
</evidence>
<dbReference type="AlphaFoldDB" id="A0A3D9JPZ0"/>
<reference evidence="8 9" key="1">
    <citation type="submission" date="2018-07" db="EMBL/GenBank/DDBJ databases">
        <title>Genomic Encyclopedia of Type Strains, Phase III (KMG-III): the genomes of soil and plant-associated and newly described type strains.</title>
        <authorList>
            <person name="Whitman W."/>
        </authorList>
    </citation>
    <scope>NUCLEOTIDE SEQUENCE [LARGE SCALE GENOMIC DNA]</scope>
    <source>
        <strain evidence="8 9">CECT 7287</strain>
    </source>
</reference>
<feature type="transmembrane region" description="Helical" evidence="6">
    <location>
        <begin position="38"/>
        <end position="63"/>
    </location>
</feature>
<protein>
    <recommendedName>
        <fullName evidence="6">TVP38/TMEM64 family membrane protein</fullName>
    </recommendedName>
</protein>
<keyword evidence="4 6" id="KW-1133">Transmembrane helix</keyword>
<dbReference type="PANTHER" id="PTHR12677:SF59">
    <property type="entry name" value="GOLGI APPARATUS MEMBRANE PROTEIN TVP38-RELATED"/>
    <property type="match status" value="1"/>
</dbReference>
<evidence type="ECO:0000256" key="4">
    <source>
        <dbReference type="ARBA" id="ARBA00022989"/>
    </source>
</evidence>
<evidence type="ECO:0000256" key="5">
    <source>
        <dbReference type="ARBA" id="ARBA00023136"/>
    </source>
</evidence>
<comment type="subcellular location">
    <subcellularLocation>
        <location evidence="1 6">Cell membrane</location>
        <topology evidence="1 6">Multi-pass membrane protein</topology>
    </subcellularLocation>
</comment>
<evidence type="ECO:0000256" key="2">
    <source>
        <dbReference type="ARBA" id="ARBA00022475"/>
    </source>
</evidence>
<keyword evidence="9" id="KW-1185">Reference proteome</keyword>
<dbReference type="GO" id="GO:0005886">
    <property type="term" value="C:plasma membrane"/>
    <property type="evidence" value="ECO:0007669"/>
    <property type="project" value="UniProtKB-SubCell"/>
</dbReference>
<comment type="similarity">
    <text evidence="6">Belongs to the TVP38/TMEM64 family.</text>
</comment>
<dbReference type="RefSeq" id="WP_116061892.1">
    <property type="nucleotide sequence ID" value="NZ_QRDZ01000013.1"/>
</dbReference>
<feature type="transmembrane region" description="Helical" evidence="6">
    <location>
        <begin position="70"/>
        <end position="91"/>
    </location>
</feature>
<sequence length="208" mass="23239">MRKKTMFFGIYAGSAIALFSFREPLIRWIEMENTWYLNVLTALIALLVAIIPVIPYGIVAAILGAKYGSFLGAGINIVVSVAAAIILFGLVRGTFTEEGRYKIAHLKGVSFLTKLAERKAFMSILFARLLPIVPAQAINAFAAITKMPWKPYIYATILGKIPFILLVTLIGDQFFNETNYKEIAFSSMVYLLFLGVVYGIYRLYTNKK</sequence>
<organism evidence="8 9">
    <name type="scientific">Cohnella phaseoli</name>
    <dbReference type="NCBI Taxonomy" id="456490"/>
    <lineage>
        <taxon>Bacteria</taxon>
        <taxon>Bacillati</taxon>
        <taxon>Bacillota</taxon>
        <taxon>Bacilli</taxon>
        <taxon>Bacillales</taxon>
        <taxon>Paenibacillaceae</taxon>
        <taxon>Cohnella</taxon>
    </lineage>
</organism>
<accession>A0A3D9JPZ0</accession>
<dbReference type="EMBL" id="QRDZ01000013">
    <property type="protein sequence ID" value="RED76094.1"/>
    <property type="molecule type" value="Genomic_DNA"/>
</dbReference>
<comment type="caution">
    <text evidence="8">The sequence shown here is derived from an EMBL/GenBank/DDBJ whole genome shotgun (WGS) entry which is preliminary data.</text>
</comment>
<dbReference type="OrthoDB" id="2381682at2"/>
<proteinExistence type="inferred from homology"/>
<dbReference type="InterPro" id="IPR015414">
    <property type="entry name" value="TMEM64"/>
</dbReference>
<evidence type="ECO:0000256" key="6">
    <source>
        <dbReference type="RuleBase" id="RU366058"/>
    </source>
</evidence>
<evidence type="ECO:0000313" key="9">
    <source>
        <dbReference type="Proteomes" id="UP000256977"/>
    </source>
</evidence>
<dbReference type="InterPro" id="IPR032816">
    <property type="entry name" value="VTT_dom"/>
</dbReference>